<dbReference type="Proteomes" id="UP000054359">
    <property type="component" value="Unassembled WGS sequence"/>
</dbReference>
<dbReference type="AlphaFoldDB" id="A0A087UX91"/>
<proteinExistence type="predicted"/>
<keyword evidence="2" id="KW-1185">Reference proteome</keyword>
<dbReference type="EMBL" id="KK122131">
    <property type="protein sequence ID" value="KFM81980.1"/>
    <property type="molecule type" value="Genomic_DNA"/>
</dbReference>
<gene>
    <name evidence="1" type="ORF">X975_00231</name>
</gene>
<name>A0A087UX91_STEMI</name>
<evidence type="ECO:0000313" key="1">
    <source>
        <dbReference type="EMBL" id="KFM81980.1"/>
    </source>
</evidence>
<evidence type="ECO:0000313" key="2">
    <source>
        <dbReference type="Proteomes" id="UP000054359"/>
    </source>
</evidence>
<reference evidence="1 2" key="1">
    <citation type="submission" date="2013-11" db="EMBL/GenBank/DDBJ databases">
        <title>Genome sequencing of Stegodyphus mimosarum.</title>
        <authorList>
            <person name="Bechsgaard J."/>
        </authorList>
    </citation>
    <scope>NUCLEOTIDE SEQUENCE [LARGE SCALE GENOMIC DNA]</scope>
</reference>
<feature type="non-terminal residue" evidence="1">
    <location>
        <position position="62"/>
    </location>
</feature>
<organism evidence="1 2">
    <name type="scientific">Stegodyphus mimosarum</name>
    <name type="common">African social velvet spider</name>
    <dbReference type="NCBI Taxonomy" id="407821"/>
    <lineage>
        <taxon>Eukaryota</taxon>
        <taxon>Metazoa</taxon>
        <taxon>Ecdysozoa</taxon>
        <taxon>Arthropoda</taxon>
        <taxon>Chelicerata</taxon>
        <taxon>Arachnida</taxon>
        <taxon>Araneae</taxon>
        <taxon>Araneomorphae</taxon>
        <taxon>Entelegynae</taxon>
        <taxon>Eresoidea</taxon>
        <taxon>Eresidae</taxon>
        <taxon>Stegodyphus</taxon>
    </lineage>
</organism>
<sequence>MMFEYLYFCKYRLRVWLISDNFIFLSKYRLLICQFRRCTRLLRKIKTACIQSSICSSFGTER</sequence>
<protein>
    <submittedName>
        <fullName evidence="1">Uncharacterized protein</fullName>
    </submittedName>
</protein>
<accession>A0A087UX91</accession>